<name>A0A1Q9E209_SYMMI</name>
<accession>A0A1Q9E209</accession>
<dbReference type="AlphaFoldDB" id="A0A1Q9E209"/>
<dbReference type="OrthoDB" id="10317160at2759"/>
<evidence type="ECO:0000313" key="3">
    <source>
        <dbReference type="EMBL" id="OLQ01456.1"/>
    </source>
</evidence>
<comment type="caution">
    <text evidence="3">The sequence shown here is derived from an EMBL/GenBank/DDBJ whole genome shotgun (WGS) entry which is preliminary data.</text>
</comment>
<keyword evidence="2" id="KW-0472">Membrane</keyword>
<keyword evidence="4" id="KW-1185">Reference proteome</keyword>
<feature type="transmembrane region" description="Helical" evidence="2">
    <location>
        <begin position="36"/>
        <end position="57"/>
    </location>
</feature>
<proteinExistence type="predicted"/>
<evidence type="ECO:0000256" key="2">
    <source>
        <dbReference type="SAM" id="Phobius"/>
    </source>
</evidence>
<dbReference type="EMBL" id="LSRX01000291">
    <property type="protein sequence ID" value="OLQ01456.1"/>
    <property type="molecule type" value="Genomic_DNA"/>
</dbReference>
<sequence length="299" mass="34356">MKATQTDLDGPRLDEVLMQNAEYLNYMHQVTRWKPYFLVAVLFMWPLLMLCTGHLLFSQALESHKKEILDWKGKHDQCEGELKYINQQALACESRLRKTLQEQDLPGPCKSELQTGKAEIQDLASQLETCQFDFNRTWGDKELLNRSLDDALAAQIKLIGSLQEVQSKRGHLQDALQTCEAEVKEQHEASMELADAILSQDVLKARHGSCLRELAKRADETDEEVKKWRDMRSQDLKTLHHGLHWMWKFENLGKQNNQLMEAVQALEEQVKELEASPAKTAFLTLLALFSSSKPQHTAK</sequence>
<keyword evidence="2" id="KW-0812">Transmembrane</keyword>
<protein>
    <submittedName>
        <fullName evidence="3">Uncharacterized protein</fullName>
    </submittedName>
</protein>
<keyword evidence="1" id="KW-0175">Coiled coil</keyword>
<keyword evidence="2" id="KW-1133">Transmembrane helix</keyword>
<evidence type="ECO:0000313" key="4">
    <source>
        <dbReference type="Proteomes" id="UP000186817"/>
    </source>
</evidence>
<gene>
    <name evidence="3" type="ORF">AK812_SmicGene15791</name>
</gene>
<reference evidence="3 4" key="1">
    <citation type="submission" date="2016-02" db="EMBL/GenBank/DDBJ databases">
        <title>Genome analysis of coral dinoflagellate symbionts highlights evolutionary adaptations to a symbiotic lifestyle.</title>
        <authorList>
            <person name="Aranda M."/>
            <person name="Li Y."/>
            <person name="Liew Y.J."/>
            <person name="Baumgarten S."/>
            <person name="Simakov O."/>
            <person name="Wilson M."/>
            <person name="Piel J."/>
            <person name="Ashoor H."/>
            <person name="Bougouffa S."/>
            <person name="Bajic V.B."/>
            <person name="Ryu T."/>
            <person name="Ravasi T."/>
            <person name="Bayer T."/>
            <person name="Micklem G."/>
            <person name="Kim H."/>
            <person name="Bhak J."/>
            <person name="Lajeunesse T.C."/>
            <person name="Voolstra C.R."/>
        </authorList>
    </citation>
    <scope>NUCLEOTIDE SEQUENCE [LARGE SCALE GENOMIC DNA]</scope>
    <source>
        <strain evidence="3 4">CCMP2467</strain>
    </source>
</reference>
<organism evidence="3 4">
    <name type="scientific">Symbiodinium microadriaticum</name>
    <name type="common">Dinoflagellate</name>
    <name type="synonym">Zooxanthella microadriatica</name>
    <dbReference type="NCBI Taxonomy" id="2951"/>
    <lineage>
        <taxon>Eukaryota</taxon>
        <taxon>Sar</taxon>
        <taxon>Alveolata</taxon>
        <taxon>Dinophyceae</taxon>
        <taxon>Suessiales</taxon>
        <taxon>Symbiodiniaceae</taxon>
        <taxon>Symbiodinium</taxon>
    </lineage>
</organism>
<dbReference type="Proteomes" id="UP000186817">
    <property type="component" value="Unassembled WGS sequence"/>
</dbReference>
<feature type="coiled-coil region" evidence="1">
    <location>
        <begin position="211"/>
        <end position="276"/>
    </location>
</feature>
<evidence type="ECO:0000256" key="1">
    <source>
        <dbReference type="SAM" id="Coils"/>
    </source>
</evidence>